<reference evidence="2 3" key="1">
    <citation type="submission" date="2017-10" db="EMBL/GenBank/DDBJ databases">
        <title>Massilia psychrophilum sp. nov., a novel purple-pigmented bacterium isolated from Tianshan glacier, Xinjiang Municipality, China.</title>
        <authorList>
            <person name="Wang H."/>
        </authorList>
    </citation>
    <scope>NUCLEOTIDE SEQUENCE [LARGE SCALE GENOMIC DNA]</scope>
    <source>
        <strain evidence="2 3">JCM 30074</strain>
    </source>
</reference>
<proteinExistence type="predicted"/>
<dbReference type="AlphaFoldDB" id="A0A2G8TCV4"/>
<gene>
    <name evidence="2" type="ORF">CR105_17565</name>
</gene>
<evidence type="ECO:0000256" key="1">
    <source>
        <dbReference type="SAM" id="SignalP"/>
    </source>
</evidence>
<feature type="signal peptide" evidence="1">
    <location>
        <begin position="1"/>
        <end position="26"/>
    </location>
</feature>
<name>A0A2G8TCV4_9BURK</name>
<dbReference type="SUPFAM" id="SSF49478">
    <property type="entry name" value="Cna protein B-type domain"/>
    <property type="match status" value="1"/>
</dbReference>
<protein>
    <recommendedName>
        <fullName evidence="4">Carboxypeptidase regulatory-like domain-containing protein</fullName>
    </recommendedName>
</protein>
<organism evidence="2 3">
    <name type="scientific">Massilia eurypsychrophila</name>
    <dbReference type="NCBI Taxonomy" id="1485217"/>
    <lineage>
        <taxon>Bacteria</taxon>
        <taxon>Pseudomonadati</taxon>
        <taxon>Pseudomonadota</taxon>
        <taxon>Betaproteobacteria</taxon>
        <taxon>Burkholderiales</taxon>
        <taxon>Oxalobacteraceae</taxon>
        <taxon>Telluria group</taxon>
        <taxon>Massilia</taxon>
    </lineage>
</organism>
<feature type="chain" id="PRO_5013654751" description="Carboxypeptidase regulatory-like domain-containing protein" evidence="1">
    <location>
        <begin position="27"/>
        <end position="872"/>
    </location>
</feature>
<evidence type="ECO:0000313" key="2">
    <source>
        <dbReference type="EMBL" id="PIL43833.1"/>
    </source>
</evidence>
<dbReference type="Proteomes" id="UP000230390">
    <property type="component" value="Unassembled WGS sequence"/>
</dbReference>
<accession>A0A2G8TCV4</accession>
<comment type="caution">
    <text evidence="2">The sequence shown here is derived from an EMBL/GenBank/DDBJ whole genome shotgun (WGS) entry which is preliminary data.</text>
</comment>
<dbReference type="OrthoDB" id="121544at2"/>
<evidence type="ECO:0008006" key="4">
    <source>
        <dbReference type="Google" id="ProtNLM"/>
    </source>
</evidence>
<evidence type="ECO:0000313" key="3">
    <source>
        <dbReference type="Proteomes" id="UP000230390"/>
    </source>
</evidence>
<sequence length="872" mass="92700">MIAARRRLSGLALAALCALLPAPASAAPPDDASNLLLLEVRLNGHLLSDSISAYQFGDDVFLPLGELSKLLTIAIRTQPGEGRASGYILDEQRGFSLNVGAAEATLNHQREVLDPAQLRLRADDIYVASALLSRWLPAGLQVDLPSLTLRVQPREKLPLQARLERGSNRMRAGAAGGYVEPGYPRAPTPYRMLSAPSIDQTVGVDVRRDGGSRGSLGQAAYTAYLTADLLGLEARLFANRVWPGGAADLRWSLGRNDPDAGLLGALHARSVMVGSVAAPAVPGIAQSGAEQRGAAISNRPLNQPTSFDRHSLQGPLPPGWDVELYFNEALVAFQQSRADGRYSFDDLPLVYGVNEFRLVFHGPLGQLRIERQFFLLEQSMLAPGHGYYSLTAQRDERGRRRQLAQFGWALGKRLNASAGLVRLTLGDTERRYVNAGLRAYLPSLIVGADIARADDGGALAQAAVKTRLLGWSLAASRAVTRDFASEAYAPSADPVRFRDQLSFDGALPLPAWLRFPVSLQARRDVLASDRRNLELLARIATYQFGTAVSNTLRWQSAGGARSGDGVLQVSRRVAGIGVSGQLSYAVRPLAAATSLAIAADKVLADGYLLNLGVARTVAGGENRFTAALNKSLGSFGLGVNAFYSNRGGFGAGAQLFVALGREPRHGRWIADAQPMAASGAASLRVFLDKNQNGVMDRGDEPLPGVGFTVNGGGTLARTGADGIAYLNRLPARQNVDIGFDVSTLDDPQLATRQKGYRIAARAGKVSELDFAVSITGEIDGTAYLAAEGGRRAIGDLELELLDAGAQVAATAKSASDGYFVITGVLPGTYTLRASPAQLARLGLRLRGAHAVTIAADGKFVDGRELYVQANPD</sequence>
<keyword evidence="3" id="KW-1185">Reference proteome</keyword>
<dbReference type="EMBL" id="PDOC01000011">
    <property type="protein sequence ID" value="PIL43833.1"/>
    <property type="molecule type" value="Genomic_DNA"/>
</dbReference>
<dbReference type="Gene3D" id="2.60.40.1120">
    <property type="entry name" value="Carboxypeptidase-like, regulatory domain"/>
    <property type="match status" value="1"/>
</dbReference>
<keyword evidence="1" id="KW-0732">Signal</keyword>
<dbReference type="RefSeq" id="WP_099790519.1">
    <property type="nucleotide sequence ID" value="NZ_JBHLYV010000019.1"/>
</dbReference>